<dbReference type="EMBL" id="PREU01000022">
    <property type="protein sequence ID" value="PPA72667.1"/>
    <property type="molecule type" value="Genomic_DNA"/>
</dbReference>
<gene>
    <name evidence="1" type="ORF">C4E15_29435</name>
</gene>
<protein>
    <submittedName>
        <fullName evidence="1">Uncharacterized protein</fullName>
    </submittedName>
</protein>
<dbReference type="AlphaFoldDB" id="A0A2S5GHY6"/>
<reference evidence="1 2" key="1">
    <citation type="submission" date="2018-02" db="EMBL/GenBank/DDBJ databases">
        <title>Draft Genome of Achromobacter spanius stain 6.</title>
        <authorList>
            <person name="Gunasekera T.S."/>
            <person name="Radwan O."/>
            <person name="Ruiz O.N."/>
        </authorList>
    </citation>
    <scope>NUCLEOTIDE SEQUENCE [LARGE SCALE GENOMIC DNA]</scope>
    <source>
        <strain evidence="1 2">6</strain>
    </source>
</reference>
<comment type="caution">
    <text evidence="1">The sequence shown here is derived from an EMBL/GenBank/DDBJ whole genome shotgun (WGS) entry which is preliminary data.</text>
</comment>
<evidence type="ECO:0000313" key="1">
    <source>
        <dbReference type="EMBL" id="PPA72667.1"/>
    </source>
</evidence>
<dbReference type="Proteomes" id="UP000239990">
    <property type="component" value="Unassembled WGS sequence"/>
</dbReference>
<evidence type="ECO:0000313" key="2">
    <source>
        <dbReference type="Proteomes" id="UP000239990"/>
    </source>
</evidence>
<sequence>MATRIYKTPFAATGDKEALATADQPDGKVSLQAGWTPDYELPNDNPNYRPVGRSEMNGVLNEVTEGLGEVQQNGFAKWQAIDGGWPLGAWVSHNSVVYRSTVANNTASPSSGGPEWQPVPSSSGYMLVTQEAAMGVGGGSSVAGTFVTRALNTVRANTIAGASLASSQITLPPGTYRIRAVVPANGVNLHTARFYSVTDGSSVIFGTSENCSSFAATPSETVQTSSHIFGRLVLTSTKVFEVRHICQETVANVGLGSSYAVSTAEVYATLEIVKES</sequence>
<proteinExistence type="predicted"/>
<dbReference type="RefSeq" id="WP_104145876.1">
    <property type="nucleotide sequence ID" value="NZ_PREU01000022.1"/>
</dbReference>
<organism evidence="1 2">
    <name type="scientific">Achromobacter spanius</name>
    <dbReference type="NCBI Taxonomy" id="217203"/>
    <lineage>
        <taxon>Bacteria</taxon>
        <taxon>Pseudomonadati</taxon>
        <taxon>Pseudomonadota</taxon>
        <taxon>Betaproteobacteria</taxon>
        <taxon>Burkholderiales</taxon>
        <taxon>Alcaligenaceae</taxon>
        <taxon>Achromobacter</taxon>
    </lineage>
</organism>
<accession>A0A2S5GHY6</accession>
<name>A0A2S5GHY6_9BURK</name>
<dbReference type="OrthoDB" id="9810174at2"/>